<dbReference type="InterPro" id="IPR019402">
    <property type="entry name" value="CWH43_N"/>
</dbReference>
<dbReference type="Pfam" id="PF10277">
    <property type="entry name" value="Frag1"/>
    <property type="match status" value="2"/>
</dbReference>
<feature type="transmembrane region" description="Helical" evidence="6">
    <location>
        <begin position="107"/>
        <end position="127"/>
    </location>
</feature>
<feature type="transmembrane region" description="Helical" evidence="6">
    <location>
        <begin position="219"/>
        <end position="245"/>
    </location>
</feature>
<evidence type="ECO:0000256" key="4">
    <source>
        <dbReference type="ARBA" id="ARBA00022989"/>
    </source>
</evidence>
<dbReference type="PANTHER" id="PTHR21324">
    <property type="entry name" value="FASTING-INDUCIBLE INTEGRAL MEMBRANE PROTEIN TM6P1-RELATED"/>
    <property type="match status" value="1"/>
</dbReference>
<feature type="transmembrane region" description="Helical" evidence="6">
    <location>
        <begin position="408"/>
        <end position="428"/>
    </location>
</feature>
<accession>A0A7R9KHC2</accession>
<evidence type="ECO:0000256" key="6">
    <source>
        <dbReference type="SAM" id="Phobius"/>
    </source>
</evidence>
<keyword evidence="4 6" id="KW-1133">Transmembrane helix</keyword>
<dbReference type="AlphaFoldDB" id="A0A7R9KHC2"/>
<feature type="transmembrane region" description="Helical" evidence="6">
    <location>
        <begin position="489"/>
        <end position="511"/>
    </location>
</feature>
<feature type="domain" description="CWH43-like N-terminal" evidence="7">
    <location>
        <begin position="297"/>
        <end position="518"/>
    </location>
</feature>
<dbReference type="EMBL" id="CAJPIZ010001373">
    <property type="protein sequence ID" value="CAG2103384.1"/>
    <property type="molecule type" value="Genomic_DNA"/>
</dbReference>
<name>A0A7R9KHC2_9ACAR</name>
<comment type="subcellular location">
    <subcellularLocation>
        <location evidence="1">Endomembrane system</location>
        <topology evidence="1">Multi-pass membrane protein</topology>
    </subcellularLocation>
</comment>
<feature type="transmembrane region" description="Helical" evidence="6">
    <location>
        <begin position="448"/>
        <end position="469"/>
    </location>
</feature>
<evidence type="ECO:0000256" key="5">
    <source>
        <dbReference type="ARBA" id="ARBA00023136"/>
    </source>
</evidence>
<keyword evidence="3 6" id="KW-0812">Transmembrane</keyword>
<organism evidence="8">
    <name type="scientific">Medioppia subpectinata</name>
    <dbReference type="NCBI Taxonomy" id="1979941"/>
    <lineage>
        <taxon>Eukaryota</taxon>
        <taxon>Metazoa</taxon>
        <taxon>Ecdysozoa</taxon>
        <taxon>Arthropoda</taxon>
        <taxon>Chelicerata</taxon>
        <taxon>Arachnida</taxon>
        <taxon>Acari</taxon>
        <taxon>Acariformes</taxon>
        <taxon>Sarcoptiformes</taxon>
        <taxon>Oribatida</taxon>
        <taxon>Brachypylina</taxon>
        <taxon>Oppioidea</taxon>
        <taxon>Oppiidae</taxon>
        <taxon>Medioppia</taxon>
    </lineage>
</organism>
<dbReference type="PANTHER" id="PTHR21324:SF9">
    <property type="entry name" value="TRANSMEMBRANE PROTEIN 150A"/>
    <property type="match status" value="1"/>
</dbReference>
<evidence type="ECO:0000256" key="3">
    <source>
        <dbReference type="ARBA" id="ARBA00022692"/>
    </source>
</evidence>
<feature type="domain" description="CWH43-like N-terminal" evidence="7">
    <location>
        <begin position="72"/>
        <end position="294"/>
    </location>
</feature>
<evidence type="ECO:0000259" key="7">
    <source>
        <dbReference type="Pfam" id="PF10277"/>
    </source>
</evidence>
<evidence type="ECO:0000256" key="2">
    <source>
        <dbReference type="ARBA" id="ARBA00006565"/>
    </source>
</evidence>
<dbReference type="OrthoDB" id="6515867at2759"/>
<evidence type="ECO:0000313" key="9">
    <source>
        <dbReference type="Proteomes" id="UP000759131"/>
    </source>
</evidence>
<protein>
    <recommendedName>
        <fullName evidence="7">CWH43-like N-terminal domain-containing protein</fullName>
    </recommendedName>
</protein>
<dbReference type="GO" id="GO:0012505">
    <property type="term" value="C:endomembrane system"/>
    <property type="evidence" value="ECO:0007669"/>
    <property type="project" value="UniProtKB-SubCell"/>
</dbReference>
<reference evidence="8" key="1">
    <citation type="submission" date="2020-11" db="EMBL/GenBank/DDBJ databases">
        <authorList>
            <person name="Tran Van P."/>
        </authorList>
    </citation>
    <scope>NUCLEOTIDE SEQUENCE</scope>
</reference>
<dbReference type="Proteomes" id="UP000759131">
    <property type="component" value="Unassembled WGS sequence"/>
</dbReference>
<evidence type="ECO:0000313" key="8">
    <source>
        <dbReference type="EMBL" id="CAD7622954.1"/>
    </source>
</evidence>
<keyword evidence="9" id="KW-1185">Reference proteome</keyword>
<feature type="transmembrane region" description="Helical" evidence="6">
    <location>
        <begin position="324"/>
        <end position="342"/>
    </location>
</feature>
<sequence>MPGKPQLPGVGAYPDIRGRGINYGCSNSFCWARCTGLGLGFFQNEWCYTTEGYSLDFRYVSCKDDDQCKPDWSCAGFCTIWTIATCMGHIQPYLPYVSDLGVIAPEAALFSLFMNIGAILITTFAYIRYQCNKTYSQTNKALPPEHREAIVRLNRRSLCAGLCMATGFAIVGNFRNAEGVVIQSVHNVGAVTGFVGTVTDMACQSLVARRMAMGRVARLRAWLATGALLLAVTYNALSILSFVLLPDALQDVNTRLMWASSQPGYIPHVMSTTLEWVLIFMICPYILSFVDQFKQWGLALWQGHIYPFLPYVSDIGVLPPEASLFGVIMNLGAIMIIAFTIIRYESTKTYIHLHHPTLDDNISDNNNNNDYENELKIVNKRSLRSGLCIAGGFVMVGNFRAAETTLVLAVHSVGASFAFISLVCDMCYQRTAALEMGNGRAARVRKWLAILSVILLVSCVGCALWSGALYPAAAHTESRLLWDTRRPGFVPHVISTTLEWLLIFLLCPYFLTFVREFREYSLSSHLVSLKPMPDSTML</sequence>
<keyword evidence="5 6" id="KW-0472">Membrane</keyword>
<evidence type="ECO:0000256" key="1">
    <source>
        <dbReference type="ARBA" id="ARBA00004127"/>
    </source>
</evidence>
<dbReference type="InterPro" id="IPR050911">
    <property type="entry name" value="DRAM/TMEM150_Autophagy_Mod"/>
</dbReference>
<comment type="similarity">
    <text evidence="2">Belongs to the DRAM/TMEM150 family.</text>
</comment>
<dbReference type="EMBL" id="OC855948">
    <property type="protein sequence ID" value="CAD7622954.1"/>
    <property type="molecule type" value="Genomic_DNA"/>
</dbReference>
<gene>
    <name evidence="8" type="ORF">OSB1V03_LOCUS3415</name>
</gene>
<feature type="transmembrane region" description="Helical" evidence="6">
    <location>
        <begin position="265"/>
        <end position="287"/>
    </location>
</feature>
<proteinExistence type="inferred from homology"/>